<feature type="transmembrane region" description="Helical" evidence="6">
    <location>
        <begin position="340"/>
        <end position="363"/>
    </location>
</feature>
<evidence type="ECO:0000256" key="3">
    <source>
        <dbReference type="ARBA" id="ARBA00022692"/>
    </source>
</evidence>
<protein>
    <recommendedName>
        <fullName evidence="7">Major facilitator superfamily (MFS) profile domain-containing protein</fullName>
    </recommendedName>
</protein>
<evidence type="ECO:0000256" key="6">
    <source>
        <dbReference type="SAM" id="Phobius"/>
    </source>
</evidence>
<dbReference type="PANTHER" id="PTHR23530">
    <property type="entry name" value="TRANSPORT PROTEIN-RELATED"/>
    <property type="match status" value="1"/>
</dbReference>
<dbReference type="PANTHER" id="PTHR23530:SF1">
    <property type="entry name" value="PERMEASE, MAJOR FACILITATOR SUPERFAMILY-RELATED"/>
    <property type="match status" value="1"/>
</dbReference>
<keyword evidence="3 6" id="KW-0812">Transmembrane</keyword>
<dbReference type="Gene3D" id="1.20.1250.20">
    <property type="entry name" value="MFS general substrate transporter like domains"/>
    <property type="match status" value="1"/>
</dbReference>
<feature type="transmembrane region" description="Helical" evidence="6">
    <location>
        <begin position="7"/>
        <end position="27"/>
    </location>
</feature>
<dbReference type="PROSITE" id="PS50850">
    <property type="entry name" value="MFS"/>
    <property type="match status" value="1"/>
</dbReference>
<dbReference type="GO" id="GO:0022857">
    <property type="term" value="F:transmembrane transporter activity"/>
    <property type="evidence" value="ECO:0007669"/>
    <property type="project" value="InterPro"/>
</dbReference>
<comment type="subcellular location">
    <subcellularLocation>
        <location evidence="1">Cell membrane</location>
        <topology evidence="1">Multi-pass membrane protein</topology>
    </subcellularLocation>
</comment>
<sequence length="415" mass="45373">MSKTKQLVIFLNYASLGILLPVLNLILLNRGADLKTLPLLIAAYSAAVLCFELPSGICADLYGRKTVFLISGACQMLSLILLLFADNWIWLLFYILLNGISRAFSTGSLDALIVDHALLEKGEACLPAVAARLGILEEAGLAAGCILGGFLSCIGDSFTGNILTRGVFTAVTFGLCLFGIREDKICGRRGERIPLTSHIKRGVKTVLSKQDFPLILAGMLFTGFFLISIETYWQPAYLKISKHTEGTWVLGILSFAGFLLAAMGNSFCQRLLKKFPGRQWRIYSISRFFLGCALLVLALHKNVWLFILGYGSVYLLLGTGSVAENTLINQYTPGYFRASVLSLGSFLLQTGSMCASLFCSLFVDRIAISGLWLTAGALLIGYTIFTTLFLVAKRTGSGEKKLEKQEFRSYDTESS</sequence>
<evidence type="ECO:0000256" key="1">
    <source>
        <dbReference type="ARBA" id="ARBA00004651"/>
    </source>
</evidence>
<dbReference type="Pfam" id="PF07690">
    <property type="entry name" value="MFS_1"/>
    <property type="match status" value="1"/>
</dbReference>
<reference evidence="8 9" key="1">
    <citation type="submission" date="2014-07" db="EMBL/GenBank/DDBJ databases">
        <title>Draft genome of Clostridium celerecrescens 152B isolated from sediments associated with methane hydrate from Krishna Godavari basin.</title>
        <authorList>
            <person name="Honkalas V.S."/>
            <person name="Dabir A.P."/>
            <person name="Arora P."/>
            <person name="Dhakephalkar P.K."/>
        </authorList>
    </citation>
    <scope>NUCLEOTIDE SEQUENCE [LARGE SCALE GENOMIC DNA]</scope>
    <source>
        <strain evidence="8 9">152B</strain>
    </source>
</reference>
<evidence type="ECO:0000313" key="8">
    <source>
        <dbReference type="EMBL" id="KEZ91718.1"/>
    </source>
</evidence>
<feature type="transmembrane region" description="Helical" evidence="6">
    <location>
        <begin position="214"/>
        <end position="233"/>
    </location>
</feature>
<feature type="transmembrane region" description="Helical" evidence="6">
    <location>
        <begin position="39"/>
        <end position="59"/>
    </location>
</feature>
<dbReference type="AlphaFoldDB" id="A0A084JRY4"/>
<evidence type="ECO:0000313" key="9">
    <source>
        <dbReference type="Proteomes" id="UP000028525"/>
    </source>
</evidence>
<keyword evidence="9" id="KW-1185">Reference proteome</keyword>
<gene>
    <name evidence="8" type="ORF">IO98_00620</name>
</gene>
<feature type="transmembrane region" description="Helical" evidence="6">
    <location>
        <begin position="369"/>
        <end position="392"/>
    </location>
</feature>
<evidence type="ECO:0000256" key="5">
    <source>
        <dbReference type="ARBA" id="ARBA00023136"/>
    </source>
</evidence>
<proteinExistence type="predicted"/>
<dbReference type="GO" id="GO:0005886">
    <property type="term" value="C:plasma membrane"/>
    <property type="evidence" value="ECO:0007669"/>
    <property type="project" value="UniProtKB-SubCell"/>
</dbReference>
<dbReference type="InterPro" id="IPR005829">
    <property type="entry name" value="Sugar_transporter_CS"/>
</dbReference>
<feature type="domain" description="Major facilitator superfamily (MFS) profile" evidence="7">
    <location>
        <begin position="1"/>
        <end position="394"/>
    </location>
</feature>
<dbReference type="Proteomes" id="UP000028525">
    <property type="component" value="Unassembled WGS sequence"/>
</dbReference>
<dbReference type="RefSeq" id="WP_038277056.1">
    <property type="nucleotide sequence ID" value="NZ_JPME01000002.1"/>
</dbReference>
<keyword evidence="4 6" id="KW-1133">Transmembrane helix</keyword>
<dbReference type="InterPro" id="IPR053160">
    <property type="entry name" value="MFS_DHA3_Transporter"/>
</dbReference>
<comment type="caution">
    <text evidence="8">The sequence shown here is derived from an EMBL/GenBank/DDBJ whole genome shotgun (WGS) entry which is preliminary data.</text>
</comment>
<name>A0A084JRY4_9FIRM</name>
<dbReference type="SUPFAM" id="SSF103473">
    <property type="entry name" value="MFS general substrate transporter"/>
    <property type="match status" value="1"/>
</dbReference>
<evidence type="ECO:0000259" key="7">
    <source>
        <dbReference type="PROSITE" id="PS50850"/>
    </source>
</evidence>
<feature type="transmembrane region" description="Helical" evidence="6">
    <location>
        <begin position="66"/>
        <end position="85"/>
    </location>
</feature>
<dbReference type="PROSITE" id="PS00216">
    <property type="entry name" value="SUGAR_TRANSPORT_1"/>
    <property type="match status" value="1"/>
</dbReference>
<dbReference type="STRING" id="29354.IO98_00620"/>
<keyword evidence="2" id="KW-0813">Transport</keyword>
<dbReference type="EMBL" id="JPME01000002">
    <property type="protein sequence ID" value="KEZ91718.1"/>
    <property type="molecule type" value="Genomic_DNA"/>
</dbReference>
<feature type="transmembrane region" description="Helical" evidence="6">
    <location>
        <begin position="280"/>
        <end position="299"/>
    </location>
</feature>
<dbReference type="InterPro" id="IPR036259">
    <property type="entry name" value="MFS_trans_sf"/>
</dbReference>
<accession>A0A084JRY4</accession>
<feature type="transmembrane region" description="Helical" evidence="6">
    <location>
        <begin position="248"/>
        <end position="268"/>
    </location>
</feature>
<dbReference type="InterPro" id="IPR020846">
    <property type="entry name" value="MFS_dom"/>
</dbReference>
<dbReference type="CDD" id="cd06174">
    <property type="entry name" value="MFS"/>
    <property type="match status" value="1"/>
</dbReference>
<evidence type="ECO:0000256" key="2">
    <source>
        <dbReference type="ARBA" id="ARBA00022448"/>
    </source>
</evidence>
<keyword evidence="5 6" id="KW-0472">Membrane</keyword>
<dbReference type="InterPro" id="IPR011701">
    <property type="entry name" value="MFS"/>
</dbReference>
<organism evidence="8 9">
    <name type="scientific">Lacrimispora celerecrescens</name>
    <dbReference type="NCBI Taxonomy" id="29354"/>
    <lineage>
        <taxon>Bacteria</taxon>
        <taxon>Bacillati</taxon>
        <taxon>Bacillota</taxon>
        <taxon>Clostridia</taxon>
        <taxon>Lachnospirales</taxon>
        <taxon>Lachnospiraceae</taxon>
        <taxon>Lacrimispora</taxon>
    </lineage>
</organism>
<evidence type="ECO:0000256" key="4">
    <source>
        <dbReference type="ARBA" id="ARBA00022989"/>
    </source>
</evidence>
<feature type="transmembrane region" description="Helical" evidence="6">
    <location>
        <begin position="162"/>
        <end position="180"/>
    </location>
</feature>